<feature type="domain" description="Cyclin-like" evidence="3">
    <location>
        <begin position="69"/>
        <end position="176"/>
    </location>
</feature>
<keyword evidence="4" id="KW-0418">Kinase</keyword>
<dbReference type="EMBL" id="JANBQF010000031">
    <property type="protein sequence ID" value="KAJ2007282.1"/>
    <property type="molecule type" value="Genomic_DNA"/>
</dbReference>
<organism evidence="4 5">
    <name type="scientific">Coemansia thaxteri</name>
    <dbReference type="NCBI Taxonomy" id="2663907"/>
    <lineage>
        <taxon>Eukaryota</taxon>
        <taxon>Fungi</taxon>
        <taxon>Fungi incertae sedis</taxon>
        <taxon>Zoopagomycota</taxon>
        <taxon>Kickxellomycotina</taxon>
        <taxon>Kickxellomycetes</taxon>
        <taxon>Kickxellales</taxon>
        <taxon>Kickxellaceae</taxon>
        <taxon>Coemansia</taxon>
    </lineage>
</organism>
<dbReference type="SMART" id="SM00385">
    <property type="entry name" value="CYCLIN"/>
    <property type="match status" value="1"/>
</dbReference>
<protein>
    <submittedName>
        <fullName evidence="4">RNA polymerase II C-terminal domain kinase beta subunit</fullName>
        <ecNumber evidence="4">3.2.1.21</ecNumber>
    </submittedName>
</protein>
<keyword evidence="4" id="KW-0326">Glycosidase</keyword>
<feature type="compositionally biased region" description="Basic and acidic residues" evidence="2">
    <location>
        <begin position="275"/>
        <end position="286"/>
    </location>
</feature>
<evidence type="ECO:0000313" key="4">
    <source>
        <dbReference type="EMBL" id="KAJ2007282.1"/>
    </source>
</evidence>
<sequence length="379" mass="40968">MAGARIEPVTTDRHRFLTRGHIVSLLNSSRPDATTAAAGALPPLPPSNSAERHELLDHPAMMIATRGCVFVKEVGRSLGFPARTICTAQLLIHRTYIARSAPSISSSDLATACLFVAAKMEETVKRLKDIMAHSCLNSLPKTPSSAATRPDPQTVSTAITDKMRPSVLAGEQFVMDAIGFDFRTTHAHLSYIKLARLAGLPKAGIAADGWTILSDAYFTTLPVQYPSVVLAMGALCLAWNLGCETAQSFSSSILQSFGAKPPPSRSRDTTNGAREPTRSGTERSVADKTSATADALSSRRPLSLDLTAEWWLNFGVTTEDIQGFVRQIADFYLMFFNSTAASAEYIERHKAGLPSREMSQKIGQWRIKLSSASITPVTP</sequence>
<dbReference type="GO" id="GO:0016538">
    <property type="term" value="F:cyclin-dependent protein serine/threonine kinase regulator activity"/>
    <property type="evidence" value="ECO:0007669"/>
    <property type="project" value="InterPro"/>
</dbReference>
<keyword evidence="4" id="KW-0378">Hydrolase</keyword>
<keyword evidence="4" id="KW-0808">Transferase</keyword>
<dbReference type="SUPFAM" id="SSF47954">
    <property type="entry name" value="Cyclin-like"/>
    <property type="match status" value="2"/>
</dbReference>
<reference evidence="4" key="1">
    <citation type="submission" date="2022-07" db="EMBL/GenBank/DDBJ databases">
        <title>Phylogenomic reconstructions and comparative analyses of Kickxellomycotina fungi.</title>
        <authorList>
            <person name="Reynolds N.K."/>
            <person name="Stajich J.E."/>
            <person name="Barry K."/>
            <person name="Grigoriev I.V."/>
            <person name="Crous P."/>
            <person name="Smith M.E."/>
        </authorList>
    </citation>
    <scope>NUCLEOTIDE SEQUENCE</scope>
    <source>
        <strain evidence="4">IMI 214461</strain>
    </source>
</reference>
<feature type="region of interest" description="Disordered" evidence="2">
    <location>
        <begin position="257"/>
        <end position="293"/>
    </location>
</feature>
<evidence type="ECO:0000259" key="3">
    <source>
        <dbReference type="SMART" id="SM00385"/>
    </source>
</evidence>
<keyword evidence="5" id="KW-1185">Reference proteome</keyword>
<dbReference type="InterPro" id="IPR043198">
    <property type="entry name" value="Cyclin/Ssn8"/>
</dbReference>
<dbReference type="InterPro" id="IPR013763">
    <property type="entry name" value="Cyclin-like_dom"/>
</dbReference>
<proteinExistence type="inferred from homology"/>
<dbReference type="InterPro" id="IPR036915">
    <property type="entry name" value="Cyclin-like_sf"/>
</dbReference>
<dbReference type="PANTHER" id="PTHR10026">
    <property type="entry name" value="CYCLIN"/>
    <property type="match status" value="1"/>
</dbReference>
<dbReference type="GO" id="GO:0006357">
    <property type="term" value="P:regulation of transcription by RNA polymerase II"/>
    <property type="evidence" value="ECO:0007669"/>
    <property type="project" value="InterPro"/>
</dbReference>
<evidence type="ECO:0000256" key="1">
    <source>
        <dbReference type="RuleBase" id="RU000383"/>
    </source>
</evidence>
<name>A0A9W8BJG3_9FUNG</name>
<evidence type="ECO:0000313" key="5">
    <source>
        <dbReference type="Proteomes" id="UP001150907"/>
    </source>
</evidence>
<comment type="similarity">
    <text evidence="1">Belongs to the cyclin family.</text>
</comment>
<keyword evidence="1" id="KW-0195">Cyclin</keyword>
<dbReference type="AlphaFoldDB" id="A0A9W8BJG3"/>
<comment type="caution">
    <text evidence="4">The sequence shown here is derived from an EMBL/GenBank/DDBJ whole genome shotgun (WGS) entry which is preliminary data.</text>
</comment>
<evidence type="ECO:0000256" key="2">
    <source>
        <dbReference type="SAM" id="MobiDB-lite"/>
    </source>
</evidence>
<dbReference type="Pfam" id="PF00134">
    <property type="entry name" value="Cyclin_N"/>
    <property type="match status" value="1"/>
</dbReference>
<dbReference type="GO" id="GO:0016301">
    <property type="term" value="F:kinase activity"/>
    <property type="evidence" value="ECO:0007669"/>
    <property type="project" value="UniProtKB-KW"/>
</dbReference>
<dbReference type="GO" id="GO:0008422">
    <property type="term" value="F:beta-glucosidase activity"/>
    <property type="evidence" value="ECO:0007669"/>
    <property type="project" value="UniProtKB-EC"/>
</dbReference>
<dbReference type="InterPro" id="IPR006671">
    <property type="entry name" value="Cyclin_N"/>
</dbReference>
<dbReference type="Proteomes" id="UP001150907">
    <property type="component" value="Unassembled WGS sequence"/>
</dbReference>
<dbReference type="EC" id="3.2.1.21" evidence="4"/>
<dbReference type="OrthoDB" id="25002at2759"/>
<gene>
    <name evidence="4" type="primary">CTK2</name>
    <name evidence="4" type="ORF">H4R26_000875</name>
</gene>
<accession>A0A9W8BJG3</accession>
<dbReference type="Gene3D" id="1.10.472.10">
    <property type="entry name" value="Cyclin-like"/>
    <property type="match status" value="2"/>
</dbReference>